<dbReference type="Proteomes" id="UP000005289">
    <property type="component" value="Chromosome"/>
</dbReference>
<evidence type="ECO:0000313" key="1">
    <source>
        <dbReference type="EMBL" id="AHE99874.1"/>
    </source>
</evidence>
<dbReference type="AlphaFoldDB" id="W0DMQ3"/>
<reference evidence="1 2" key="1">
    <citation type="submission" date="2013-12" db="EMBL/GenBank/DDBJ databases">
        <authorList>
            <consortium name="DOE Joint Genome Institute"/>
            <person name="Muyzer G."/>
            <person name="Huntemann M."/>
            <person name="Han J."/>
            <person name="Chen A."/>
            <person name="Kyrpides N."/>
            <person name="Mavromatis K."/>
            <person name="Markowitz V."/>
            <person name="Palaniappan K."/>
            <person name="Ivanova N."/>
            <person name="Schaumberg A."/>
            <person name="Pati A."/>
            <person name="Liolios K."/>
            <person name="Nordberg H.P."/>
            <person name="Cantor M.N."/>
            <person name="Hua S.X."/>
            <person name="Woyke T."/>
        </authorList>
    </citation>
    <scope>NUCLEOTIDE SEQUENCE [LARGE SCALE GENOMIC DNA]</scope>
    <source>
        <strain evidence="1 2">ARh 1</strain>
    </source>
</reference>
<dbReference type="OrthoDB" id="8563675at2"/>
<dbReference type="EMBL" id="CP007029">
    <property type="protein sequence ID" value="AHE99874.1"/>
    <property type="molecule type" value="Genomic_DNA"/>
</dbReference>
<dbReference type="RefSeq" id="WP_006746133.1">
    <property type="nucleotide sequence ID" value="NZ_CP007029.1"/>
</dbReference>
<organism evidence="1 2">
    <name type="scientific">Thioalkalivibrio paradoxus ARh 1</name>
    <dbReference type="NCBI Taxonomy" id="713585"/>
    <lineage>
        <taxon>Bacteria</taxon>
        <taxon>Pseudomonadati</taxon>
        <taxon>Pseudomonadota</taxon>
        <taxon>Gammaproteobacteria</taxon>
        <taxon>Chromatiales</taxon>
        <taxon>Ectothiorhodospiraceae</taxon>
        <taxon>Thioalkalivibrio</taxon>
    </lineage>
</organism>
<proteinExistence type="predicted"/>
<gene>
    <name evidence="1" type="ORF">THITH_02320</name>
</gene>
<sequence>MYKRPARLLVAALTDDGRARLVERFACQPVLAQWLEVRSAASMRRLDRADLEWADLLVAVDDAAARAFPSERPATCHLRRWRLPAAGAPSVEAAAASALNCIVGGMRMLARMDAAD</sequence>
<dbReference type="HOGENOM" id="CLU_2083820_0_0_6"/>
<keyword evidence="2" id="KW-1185">Reference proteome</keyword>
<evidence type="ECO:0000313" key="2">
    <source>
        <dbReference type="Proteomes" id="UP000005289"/>
    </source>
</evidence>
<name>W0DMQ3_9GAMM</name>
<dbReference type="KEGG" id="tti:THITH_02320"/>
<protein>
    <recommendedName>
        <fullName evidence="3">Precorrin-3B synthase</fullName>
    </recommendedName>
</protein>
<evidence type="ECO:0008006" key="3">
    <source>
        <dbReference type="Google" id="ProtNLM"/>
    </source>
</evidence>
<accession>W0DMQ3</accession>